<evidence type="ECO:0000256" key="5">
    <source>
        <dbReference type="ARBA" id="ARBA00023002"/>
    </source>
</evidence>
<evidence type="ECO:0000256" key="7">
    <source>
        <dbReference type="ARBA" id="ARBA00023033"/>
    </source>
</evidence>
<dbReference type="GO" id="GO:0020037">
    <property type="term" value="F:heme binding"/>
    <property type="evidence" value="ECO:0007669"/>
    <property type="project" value="InterPro"/>
</dbReference>
<evidence type="ECO:0000313" key="8">
    <source>
        <dbReference type="EMBL" id="KAF7760024.1"/>
    </source>
</evidence>
<proteinExistence type="inferred from homology"/>
<organism evidence="8 9">
    <name type="scientific">Agaricus bisporus var. burnettii</name>
    <dbReference type="NCBI Taxonomy" id="192524"/>
    <lineage>
        <taxon>Eukaryota</taxon>
        <taxon>Fungi</taxon>
        <taxon>Dikarya</taxon>
        <taxon>Basidiomycota</taxon>
        <taxon>Agaricomycotina</taxon>
        <taxon>Agaricomycetes</taxon>
        <taxon>Agaricomycetidae</taxon>
        <taxon>Agaricales</taxon>
        <taxon>Agaricineae</taxon>
        <taxon>Agaricaceae</taxon>
        <taxon>Agaricus</taxon>
    </lineage>
</organism>
<name>A0A8H7C1S7_AGABI</name>
<evidence type="ECO:0000256" key="4">
    <source>
        <dbReference type="ARBA" id="ARBA00022723"/>
    </source>
</evidence>
<gene>
    <name evidence="8" type="ORF">Agabi119p4_11719</name>
</gene>
<evidence type="ECO:0000313" key="9">
    <source>
        <dbReference type="Proteomes" id="UP000629468"/>
    </source>
</evidence>
<evidence type="ECO:0000256" key="6">
    <source>
        <dbReference type="ARBA" id="ARBA00023004"/>
    </source>
</evidence>
<dbReference type="Proteomes" id="UP000629468">
    <property type="component" value="Unassembled WGS sequence"/>
</dbReference>
<dbReference type="GO" id="GO:0004497">
    <property type="term" value="F:monooxygenase activity"/>
    <property type="evidence" value="ECO:0007669"/>
    <property type="project" value="UniProtKB-KW"/>
</dbReference>
<evidence type="ECO:0000256" key="1">
    <source>
        <dbReference type="ARBA" id="ARBA00001971"/>
    </source>
</evidence>
<comment type="caution">
    <text evidence="8">The sequence shown here is derived from an EMBL/GenBank/DDBJ whole genome shotgun (WGS) entry which is preliminary data.</text>
</comment>
<dbReference type="EMBL" id="JABXXO010000016">
    <property type="protein sequence ID" value="KAF7760024.1"/>
    <property type="molecule type" value="Genomic_DNA"/>
</dbReference>
<keyword evidence="7" id="KW-0503">Monooxygenase</keyword>
<comment type="similarity">
    <text evidence="2">Belongs to the cytochrome P450 family.</text>
</comment>
<comment type="cofactor">
    <cofactor evidence="1">
        <name>heme</name>
        <dbReference type="ChEBI" id="CHEBI:30413"/>
    </cofactor>
</comment>
<keyword evidence="6" id="KW-0408">Iron</keyword>
<protein>
    <recommendedName>
        <fullName evidence="10">Cytochrome P450</fullName>
    </recommendedName>
</protein>
<dbReference type="AlphaFoldDB" id="A0A8H7C1S7"/>
<dbReference type="InterPro" id="IPR036396">
    <property type="entry name" value="Cyt_P450_sf"/>
</dbReference>
<dbReference type="InterPro" id="IPR001128">
    <property type="entry name" value="Cyt_P450"/>
</dbReference>
<keyword evidence="3" id="KW-0349">Heme</keyword>
<dbReference type="Pfam" id="PF00067">
    <property type="entry name" value="p450"/>
    <property type="match status" value="1"/>
</dbReference>
<accession>A0A8H7C1S7</accession>
<sequence>MIYGYVRGPLLDAHSPESKEEETVRRSICANGFIGGADTTVSSVTSFFMAMAIYPDVQKKAQAELDRVLGSRLPEINDRSSLPYTSALFQGILMRMNTMVIISRKVLMCWGMHGK</sequence>
<keyword evidence="5" id="KW-0560">Oxidoreductase</keyword>
<reference evidence="8 9" key="1">
    <citation type="journal article" name="Sci. Rep.">
        <title>Telomere-to-telomere assembled and centromere annotated genomes of the two main subspecies of the button mushroom Agaricus bisporus reveal especially polymorphic chromosome ends.</title>
        <authorList>
            <person name="Sonnenberg A.S.M."/>
            <person name="Sedaghat-Telgerd N."/>
            <person name="Lavrijssen B."/>
            <person name="Ohm R.A."/>
            <person name="Hendrickx P.M."/>
            <person name="Scholtmeijer K."/>
            <person name="Baars J.J.P."/>
            <person name="van Peer A."/>
        </authorList>
    </citation>
    <scope>NUCLEOTIDE SEQUENCE [LARGE SCALE GENOMIC DNA]</scope>
    <source>
        <strain evidence="8 9">H119_p4</strain>
    </source>
</reference>
<dbReference type="GO" id="GO:0016705">
    <property type="term" value="F:oxidoreductase activity, acting on paired donors, with incorporation or reduction of molecular oxygen"/>
    <property type="evidence" value="ECO:0007669"/>
    <property type="project" value="InterPro"/>
</dbReference>
<evidence type="ECO:0008006" key="10">
    <source>
        <dbReference type="Google" id="ProtNLM"/>
    </source>
</evidence>
<dbReference type="GO" id="GO:0005506">
    <property type="term" value="F:iron ion binding"/>
    <property type="evidence" value="ECO:0007669"/>
    <property type="project" value="InterPro"/>
</dbReference>
<dbReference type="SUPFAM" id="SSF48264">
    <property type="entry name" value="Cytochrome P450"/>
    <property type="match status" value="1"/>
</dbReference>
<dbReference type="PANTHER" id="PTHR46300">
    <property type="entry name" value="P450, PUTATIVE (EUROFUNG)-RELATED-RELATED"/>
    <property type="match status" value="1"/>
</dbReference>
<dbReference type="Gene3D" id="1.10.630.10">
    <property type="entry name" value="Cytochrome P450"/>
    <property type="match status" value="1"/>
</dbReference>
<dbReference type="PANTHER" id="PTHR46300:SF7">
    <property type="entry name" value="P450, PUTATIVE (EUROFUNG)-RELATED"/>
    <property type="match status" value="1"/>
</dbReference>
<dbReference type="InterPro" id="IPR050364">
    <property type="entry name" value="Cytochrome_P450_fung"/>
</dbReference>
<evidence type="ECO:0000256" key="3">
    <source>
        <dbReference type="ARBA" id="ARBA00022617"/>
    </source>
</evidence>
<keyword evidence="4" id="KW-0479">Metal-binding</keyword>
<evidence type="ECO:0000256" key="2">
    <source>
        <dbReference type="ARBA" id="ARBA00010617"/>
    </source>
</evidence>